<comment type="catalytic activity">
    <reaction evidence="1">
        <text>Hydrolysis of terminal, non-reducing (1-&gt;4)-linked alpha-D-glucose residues with release of alpha-D-glucose.</text>
        <dbReference type="EC" id="3.2.1.20"/>
    </reaction>
</comment>
<dbReference type="GO" id="GO:0015180">
    <property type="term" value="F:L-alanine transmembrane transporter activity"/>
    <property type="evidence" value="ECO:0007669"/>
    <property type="project" value="TreeGrafter"/>
</dbReference>
<dbReference type="InterPro" id="IPR031984">
    <property type="entry name" value="SLC3A2_N"/>
</dbReference>
<dbReference type="InterPro" id="IPR017853">
    <property type="entry name" value="GH"/>
</dbReference>
<evidence type="ECO:0000256" key="1">
    <source>
        <dbReference type="ARBA" id="ARBA00001657"/>
    </source>
</evidence>
<evidence type="ECO:0000259" key="4">
    <source>
        <dbReference type="SMART" id="SM00642"/>
    </source>
</evidence>
<dbReference type="Gene3D" id="3.20.20.80">
    <property type="entry name" value="Glycosidases"/>
    <property type="match status" value="1"/>
</dbReference>
<dbReference type="EMBL" id="OV170227">
    <property type="protein sequence ID" value="CAH0728125.1"/>
    <property type="molecule type" value="Genomic_DNA"/>
</dbReference>
<dbReference type="GO" id="GO:0004558">
    <property type="term" value="F:alpha-1,4-glucosidase activity"/>
    <property type="evidence" value="ECO:0007669"/>
    <property type="project" value="UniProtKB-EC"/>
</dbReference>
<dbReference type="PANTHER" id="PTHR46673:SF1">
    <property type="entry name" value="4F2 CELL-SURFACE ANTIGEN HEAVY CHAIN"/>
    <property type="match status" value="1"/>
</dbReference>
<dbReference type="Proteomes" id="UP000838878">
    <property type="component" value="Chromosome 7"/>
</dbReference>
<dbReference type="GO" id="GO:1903801">
    <property type="term" value="P:L-leucine import across plasma membrane"/>
    <property type="evidence" value="ECO:0007669"/>
    <property type="project" value="TreeGrafter"/>
</dbReference>
<keyword evidence="3" id="KW-0472">Membrane</keyword>
<dbReference type="GO" id="GO:0015190">
    <property type="term" value="F:L-leucine transmembrane transporter activity"/>
    <property type="evidence" value="ECO:0007669"/>
    <property type="project" value="TreeGrafter"/>
</dbReference>
<gene>
    <name evidence="5" type="ORF">BINO364_LOCUS13384</name>
</gene>
<accession>A0A8J9VV78</accession>
<keyword evidence="3" id="KW-1133">Transmembrane helix</keyword>
<dbReference type="GO" id="GO:0015823">
    <property type="term" value="P:phenylalanine transport"/>
    <property type="evidence" value="ECO:0007669"/>
    <property type="project" value="TreeGrafter"/>
</dbReference>
<dbReference type="InterPro" id="IPR045857">
    <property type="entry name" value="O16G_dom_2"/>
</dbReference>
<dbReference type="OrthoDB" id="204980at2759"/>
<dbReference type="EC" id="3.2.1.20" evidence="2"/>
<dbReference type="InterPro" id="IPR042280">
    <property type="entry name" value="SLC3A2"/>
</dbReference>
<dbReference type="SMART" id="SM00642">
    <property type="entry name" value="Aamy"/>
    <property type="match status" value="1"/>
</dbReference>
<evidence type="ECO:0000313" key="6">
    <source>
        <dbReference type="Proteomes" id="UP000838878"/>
    </source>
</evidence>
<feature type="domain" description="Glycosyl hydrolase family 13 catalytic" evidence="4">
    <location>
        <begin position="151"/>
        <end position="501"/>
    </location>
</feature>
<dbReference type="GO" id="GO:0015173">
    <property type="term" value="F:aromatic amino acid transmembrane transporter activity"/>
    <property type="evidence" value="ECO:0007669"/>
    <property type="project" value="TreeGrafter"/>
</dbReference>
<dbReference type="GO" id="GO:0005975">
    <property type="term" value="P:carbohydrate metabolic process"/>
    <property type="evidence" value="ECO:0007669"/>
    <property type="project" value="InterPro"/>
</dbReference>
<dbReference type="Pfam" id="PF00128">
    <property type="entry name" value="Alpha-amylase"/>
    <property type="match status" value="1"/>
</dbReference>
<evidence type="ECO:0000256" key="3">
    <source>
        <dbReference type="SAM" id="Phobius"/>
    </source>
</evidence>
<dbReference type="InterPro" id="IPR006047">
    <property type="entry name" value="GH13_cat_dom"/>
</dbReference>
<dbReference type="SUPFAM" id="SSF51445">
    <property type="entry name" value="(Trans)glycosidases"/>
    <property type="match status" value="1"/>
</dbReference>
<dbReference type="PANTHER" id="PTHR46673">
    <property type="entry name" value="4F2 CELL-SURFACE ANTIGEN HEAVY CHAIN"/>
    <property type="match status" value="1"/>
</dbReference>
<keyword evidence="3" id="KW-0812">Transmembrane</keyword>
<evidence type="ECO:0000313" key="5">
    <source>
        <dbReference type="EMBL" id="CAH0728125.1"/>
    </source>
</evidence>
<dbReference type="GO" id="GO:0016323">
    <property type="term" value="C:basolateral plasma membrane"/>
    <property type="evidence" value="ECO:0007669"/>
    <property type="project" value="TreeGrafter"/>
</dbReference>
<keyword evidence="6" id="KW-1185">Reference proteome</keyword>
<proteinExistence type="predicted"/>
<reference evidence="5" key="1">
    <citation type="submission" date="2021-12" db="EMBL/GenBank/DDBJ databases">
        <authorList>
            <person name="Martin H S."/>
        </authorList>
    </citation>
    <scope>NUCLEOTIDE SEQUENCE</scope>
</reference>
<protein>
    <recommendedName>
        <fullName evidence="2">alpha-glucosidase</fullName>
        <ecNumber evidence="2">3.2.1.20</ecNumber>
    </recommendedName>
</protein>
<feature type="transmembrane region" description="Helical" evidence="3">
    <location>
        <begin position="119"/>
        <end position="141"/>
    </location>
</feature>
<evidence type="ECO:0000256" key="2">
    <source>
        <dbReference type="ARBA" id="ARBA00012741"/>
    </source>
</evidence>
<dbReference type="Pfam" id="PF16028">
    <property type="entry name" value="SLC3A2_N"/>
    <property type="match status" value="1"/>
</dbReference>
<name>A0A8J9VV78_9NEOP</name>
<dbReference type="Gene3D" id="3.90.400.10">
    <property type="entry name" value="Oligo-1,6-glucosidase, Domain 2"/>
    <property type="match status" value="1"/>
</dbReference>
<sequence>MVTFVKNRNKRYAYEIMLHTPALGEDVFAFEKFRTSKASLHKSKEKVSSDGAEEKLLQKEDEAKITTRVDMADAKYVVGDHRNGDAKIELDANKRQFTGLTKEELMKYAEDPFWIRLRWFMFILFWALWLCMLAGAIAIIVKAPKCSPPPPRTWYEKGPLVDMSSVEDYNDIINDLETLENYQVTGIFAFACKDSYEVLEEQSSCLDQFKQLVEKTKNAGVKVIVDLTANFVSKTHQWFQQSENGTAPYSDYFIWAKGQEFDPEKSEPKPPNNWVSTLNTPMWSYSEKRKEFYLHHFEEEQPDLNFHNPEVVKQFDAVLRIWMQAGAAGVRLVKARELLVNSSLPDEAARVGSGSAPGADHTQHAYWRHRHTSDQPALDPLLAHWAHMVATAQPAEETVFTMAEDGSRAELFLLERNTSALRPPAAAPRAVRPAAAAAAALEPLLRRWPLLQLTDEGDEEGELAAFAMLLPAAPVLDIKQLPKHENDTSVSESLSHAVSLRADASVQRGRHELAALGAAPDLLACVRLAKGHTGYVSVYNAGAAEARADLAALRALPAALSVHRVSRRVHAYTNYTTNLSVDANDVLVPPKSSIIFSFVPKTEGKEE</sequence>
<dbReference type="AlphaFoldDB" id="A0A8J9VV78"/>
<feature type="non-terminal residue" evidence="5">
    <location>
        <position position="607"/>
    </location>
</feature>
<dbReference type="GO" id="GO:0016324">
    <property type="term" value="C:apical plasma membrane"/>
    <property type="evidence" value="ECO:0007669"/>
    <property type="project" value="TreeGrafter"/>
</dbReference>
<organism evidence="5 6">
    <name type="scientific">Brenthis ino</name>
    <name type="common">lesser marbled fritillary</name>
    <dbReference type="NCBI Taxonomy" id="405034"/>
    <lineage>
        <taxon>Eukaryota</taxon>
        <taxon>Metazoa</taxon>
        <taxon>Ecdysozoa</taxon>
        <taxon>Arthropoda</taxon>
        <taxon>Hexapoda</taxon>
        <taxon>Insecta</taxon>
        <taxon>Pterygota</taxon>
        <taxon>Neoptera</taxon>
        <taxon>Endopterygota</taxon>
        <taxon>Lepidoptera</taxon>
        <taxon>Glossata</taxon>
        <taxon>Ditrysia</taxon>
        <taxon>Papilionoidea</taxon>
        <taxon>Nymphalidae</taxon>
        <taxon>Heliconiinae</taxon>
        <taxon>Argynnini</taxon>
        <taxon>Brenthis</taxon>
    </lineage>
</organism>
<dbReference type="GO" id="GO:1904273">
    <property type="term" value="P:L-alanine import across plasma membrane"/>
    <property type="evidence" value="ECO:0007669"/>
    <property type="project" value="TreeGrafter"/>
</dbReference>